<reference evidence="2" key="1">
    <citation type="submission" date="2016-11" db="EMBL/GenBank/DDBJ databases">
        <title>The genome of Nicotiana attenuata.</title>
        <authorList>
            <person name="Xu S."/>
            <person name="Brockmoeller T."/>
            <person name="Gaquerel E."/>
            <person name="Navarro A."/>
            <person name="Kuhl H."/>
            <person name="Gase K."/>
            <person name="Ling Z."/>
            <person name="Zhou W."/>
            <person name="Kreitzer C."/>
            <person name="Stanke M."/>
            <person name="Tang H."/>
            <person name="Lyons E."/>
            <person name="Pandey P."/>
            <person name="Pandey S.P."/>
            <person name="Timmermann B."/>
            <person name="Baldwin I.T."/>
        </authorList>
    </citation>
    <scope>NUCLEOTIDE SEQUENCE [LARGE SCALE GENOMIC DNA]</scope>
    <source>
        <strain evidence="2">UT</strain>
    </source>
</reference>
<dbReference type="Gramene" id="OIT27910">
    <property type="protein sequence ID" value="OIT27910"/>
    <property type="gene ID" value="A4A49_32923"/>
</dbReference>
<evidence type="ECO:0000256" key="1">
    <source>
        <dbReference type="SAM" id="SignalP"/>
    </source>
</evidence>
<organism evidence="2 3">
    <name type="scientific">Nicotiana attenuata</name>
    <name type="common">Coyote tobacco</name>
    <dbReference type="NCBI Taxonomy" id="49451"/>
    <lineage>
        <taxon>Eukaryota</taxon>
        <taxon>Viridiplantae</taxon>
        <taxon>Streptophyta</taxon>
        <taxon>Embryophyta</taxon>
        <taxon>Tracheophyta</taxon>
        <taxon>Spermatophyta</taxon>
        <taxon>Magnoliopsida</taxon>
        <taxon>eudicotyledons</taxon>
        <taxon>Gunneridae</taxon>
        <taxon>Pentapetalae</taxon>
        <taxon>asterids</taxon>
        <taxon>lamiids</taxon>
        <taxon>Solanales</taxon>
        <taxon>Solanaceae</taxon>
        <taxon>Nicotianoideae</taxon>
        <taxon>Nicotianeae</taxon>
        <taxon>Nicotiana</taxon>
    </lineage>
</organism>
<protein>
    <submittedName>
        <fullName evidence="2">Uncharacterized protein</fullName>
    </submittedName>
</protein>
<dbReference type="Proteomes" id="UP000187609">
    <property type="component" value="Unassembled WGS sequence"/>
</dbReference>
<accession>A0A1J6KES6</accession>
<proteinExistence type="predicted"/>
<feature type="chain" id="PRO_5009639787" evidence="1">
    <location>
        <begin position="26"/>
        <end position="76"/>
    </location>
</feature>
<evidence type="ECO:0000313" key="2">
    <source>
        <dbReference type="EMBL" id="OIT27910.1"/>
    </source>
</evidence>
<gene>
    <name evidence="2" type="ORF">A4A49_32923</name>
</gene>
<evidence type="ECO:0000313" key="3">
    <source>
        <dbReference type="Proteomes" id="UP000187609"/>
    </source>
</evidence>
<dbReference type="AlphaFoldDB" id="A0A1J6KES6"/>
<feature type="signal peptide" evidence="1">
    <location>
        <begin position="1"/>
        <end position="25"/>
    </location>
</feature>
<comment type="caution">
    <text evidence="2">The sequence shown here is derived from an EMBL/GenBank/DDBJ whole genome shotgun (WGS) entry which is preliminary data.</text>
</comment>
<keyword evidence="3" id="KW-1185">Reference proteome</keyword>
<dbReference type="EMBL" id="MJEQ01002235">
    <property type="protein sequence ID" value="OIT27910.1"/>
    <property type="molecule type" value="Genomic_DNA"/>
</dbReference>
<name>A0A1J6KES6_NICAT</name>
<sequence length="76" mass="8340">MEKATFLKIFLVSFLLILLGQGSNGAFVCFKDRDCIGIAKCKEGVPICSLTTHKCTCFKPPAANYGPKNVQKIDQE</sequence>
<keyword evidence="1" id="KW-0732">Signal</keyword>
<dbReference type="SMR" id="A0A1J6KES6"/>